<sequence length="163" mass="18423">MAREVILQPGELFFGKEDVVVRTVLGSCIAITLWHPEQKQGGMCHYMLPSRRNPSTKLDGRYADEALALLLQAASHYPAPIHEYEAKLFGGGNMFTEPQYAQSDNNVAAKNIQAAWQLTRHLGLDIKAHHLGHSGHRSLLFELSNGSVWLRHHRLPHQRESRE</sequence>
<dbReference type="Pfam" id="PF03975">
    <property type="entry name" value="CheD"/>
    <property type="match status" value="1"/>
</dbReference>
<dbReference type="AlphaFoldDB" id="A0A165TB13"/>
<keyword evidence="1" id="KW-0145">Chemotaxis</keyword>
<dbReference type="NCBIfam" id="NF010020">
    <property type="entry name" value="PRK13498.1"/>
    <property type="match status" value="1"/>
</dbReference>
<dbReference type="PANTHER" id="PTHR35147">
    <property type="entry name" value="CHEMORECEPTOR GLUTAMINE DEAMIDASE CHED-RELATED"/>
    <property type="match status" value="1"/>
</dbReference>
<dbReference type="PANTHER" id="PTHR35147:SF3">
    <property type="entry name" value="CHEMORECEPTOR GLUTAMINE DEAMIDASE CHED 1-RELATED"/>
    <property type="match status" value="1"/>
</dbReference>
<dbReference type="GO" id="GO:0006935">
    <property type="term" value="P:chemotaxis"/>
    <property type="evidence" value="ECO:0007669"/>
    <property type="project" value="UniProtKB-UniRule"/>
</dbReference>
<dbReference type="GO" id="GO:0050568">
    <property type="term" value="F:protein-glutamine glutaminase activity"/>
    <property type="evidence" value="ECO:0007669"/>
    <property type="project" value="UniProtKB-UniRule"/>
</dbReference>
<dbReference type="GeneID" id="60846875"/>
<evidence type="ECO:0000313" key="2">
    <source>
        <dbReference type="EMBL" id="ANB52627.1"/>
    </source>
</evidence>
<dbReference type="SUPFAM" id="SSF64438">
    <property type="entry name" value="CNF1/YfiH-like putative cysteine hydrolases"/>
    <property type="match status" value="1"/>
</dbReference>
<dbReference type="EC" id="3.5.1.44" evidence="1"/>
<proteinExistence type="inferred from homology"/>
<dbReference type="InterPro" id="IPR005659">
    <property type="entry name" value="Chemorcpt_Glu_NH3ase_CheD"/>
</dbReference>
<accession>A0A165TB13</accession>
<comment type="function">
    <text evidence="1">Probably deamidates glutamine residues to glutamate on methyl-accepting chemotaxis receptors (MCPs), playing an important role in chemotaxis.</text>
</comment>
<dbReference type="RefSeq" id="WP_064338650.1">
    <property type="nucleotide sequence ID" value="NZ_AP022281.1"/>
</dbReference>
<dbReference type="Gene3D" id="3.30.1330.200">
    <property type="match status" value="1"/>
</dbReference>
<dbReference type="InterPro" id="IPR011324">
    <property type="entry name" value="Cytotoxic_necrot_fac-like_cat"/>
</dbReference>
<dbReference type="CDD" id="cd16352">
    <property type="entry name" value="CheD"/>
    <property type="match status" value="1"/>
</dbReference>
<organism evidence="2 3">
    <name type="scientific">Aeromonas veronii</name>
    <dbReference type="NCBI Taxonomy" id="654"/>
    <lineage>
        <taxon>Bacteria</taxon>
        <taxon>Pseudomonadati</taxon>
        <taxon>Pseudomonadota</taxon>
        <taxon>Gammaproteobacteria</taxon>
        <taxon>Aeromonadales</taxon>
        <taxon>Aeromonadaceae</taxon>
        <taxon>Aeromonas</taxon>
    </lineage>
</organism>
<gene>
    <name evidence="1" type="primary">cheD</name>
    <name evidence="2" type="ORF">WM43_08070</name>
</gene>
<dbReference type="EMBL" id="CP014774">
    <property type="protein sequence ID" value="ANB52627.1"/>
    <property type="molecule type" value="Genomic_DNA"/>
</dbReference>
<evidence type="ECO:0000313" key="3">
    <source>
        <dbReference type="Proteomes" id="UP000076809"/>
    </source>
</evidence>
<dbReference type="Proteomes" id="UP000076809">
    <property type="component" value="Chromosome"/>
</dbReference>
<comment type="similarity">
    <text evidence="1">Belongs to the CheD family.</text>
</comment>
<dbReference type="HAMAP" id="MF_01440">
    <property type="entry name" value="CheD"/>
    <property type="match status" value="1"/>
</dbReference>
<comment type="catalytic activity">
    <reaction evidence="1">
        <text>L-glutaminyl-[protein] + H2O = L-glutamyl-[protein] + NH4(+)</text>
        <dbReference type="Rhea" id="RHEA:16441"/>
        <dbReference type="Rhea" id="RHEA-COMP:10207"/>
        <dbReference type="Rhea" id="RHEA-COMP:10208"/>
        <dbReference type="ChEBI" id="CHEBI:15377"/>
        <dbReference type="ChEBI" id="CHEBI:28938"/>
        <dbReference type="ChEBI" id="CHEBI:29973"/>
        <dbReference type="ChEBI" id="CHEBI:30011"/>
        <dbReference type="EC" id="3.5.1.44"/>
    </reaction>
</comment>
<evidence type="ECO:0000256" key="1">
    <source>
        <dbReference type="HAMAP-Rule" id="MF_01440"/>
    </source>
</evidence>
<dbReference type="InterPro" id="IPR038592">
    <property type="entry name" value="CheD-like_sf"/>
</dbReference>
<reference evidence="2 3" key="1">
    <citation type="journal article" date="2016" name="J. Clin. Microbiol.">
        <title>Detection and Whole-Genome Sequencing of Carbapenemase-Producing Aeromonas hydrophila Isolates from Routine Perirectal Surveillance Culture.</title>
        <authorList>
            <person name="Hughes H.Y."/>
            <person name="Conlan S.P."/>
            <person name="Lau A.F."/>
            <person name="Dekker J.P."/>
            <person name="Michelin A.V."/>
            <person name="Youn J.H."/>
            <person name="Henderson D.K."/>
            <person name="Frank K.M."/>
            <person name="Segre J.A."/>
            <person name="Palmore T.N."/>
        </authorList>
    </citation>
    <scope>NUCLEOTIDE SEQUENCE [LARGE SCALE GENOMIC DNA]</scope>
    <source>
        <strain evidence="2 3">AVNIH1</strain>
    </source>
</reference>
<protein>
    <recommendedName>
        <fullName evidence="1">Probable chemoreceptor glutamine deamidase CheD</fullName>
        <ecNumber evidence="1">3.5.1.44</ecNumber>
    </recommendedName>
</protein>
<name>A0A165TB13_AERVE</name>
<keyword evidence="1" id="KW-0378">Hydrolase</keyword>